<organism evidence="1">
    <name type="scientific">viral metagenome</name>
    <dbReference type="NCBI Taxonomy" id="1070528"/>
    <lineage>
        <taxon>unclassified sequences</taxon>
        <taxon>metagenomes</taxon>
        <taxon>organismal metagenomes</taxon>
    </lineage>
</organism>
<evidence type="ECO:0008006" key="2">
    <source>
        <dbReference type="Google" id="ProtNLM"/>
    </source>
</evidence>
<name>A0A6C0H2V4_9ZZZZ</name>
<proteinExistence type="predicted"/>
<dbReference type="InterPro" id="IPR011009">
    <property type="entry name" value="Kinase-like_dom_sf"/>
</dbReference>
<dbReference type="AlphaFoldDB" id="A0A6C0H2V4"/>
<reference evidence="1" key="1">
    <citation type="journal article" date="2020" name="Nature">
        <title>Giant virus diversity and host interactions through global metagenomics.</title>
        <authorList>
            <person name="Schulz F."/>
            <person name="Roux S."/>
            <person name="Paez-Espino D."/>
            <person name="Jungbluth S."/>
            <person name="Walsh D.A."/>
            <person name="Denef V.J."/>
            <person name="McMahon K.D."/>
            <person name="Konstantinidis K.T."/>
            <person name="Eloe-Fadrosh E.A."/>
            <person name="Kyrpides N.C."/>
            <person name="Woyke T."/>
        </authorList>
    </citation>
    <scope>NUCLEOTIDE SEQUENCE</scope>
    <source>
        <strain evidence="1">GVMAG-M-3300023179-62</strain>
    </source>
</reference>
<protein>
    <recommendedName>
        <fullName evidence="2">Protein kinase domain-containing protein</fullName>
    </recommendedName>
</protein>
<dbReference type="Gene3D" id="1.10.510.10">
    <property type="entry name" value="Transferase(Phosphotransferase) domain 1"/>
    <property type="match status" value="1"/>
</dbReference>
<evidence type="ECO:0000313" key="1">
    <source>
        <dbReference type="EMBL" id="QHT74882.1"/>
    </source>
</evidence>
<dbReference type="SUPFAM" id="SSF56112">
    <property type="entry name" value="Protein kinase-like (PK-like)"/>
    <property type="match status" value="1"/>
</dbReference>
<sequence>MANSDTIHLIFFNESILVNASFIRIVDFKNTLTNVKNEDIIICLIQDENDNNGIAVLRGLTVKKINNGILWKDDDCICTFQMIDDFSYNKDAFSPSTTKTVKKEVYPSVKKEARTKQPSLKKEARTKQPSAVKNVDIDMQEPSVKKVNMQKEPAVKKLKKHLESNYESIKEIYRIGDDSSNGFINVITNTDGTKKILKSSRKTYSDNLFYEYMAGLYVNKLAEHFPCFIKTEGLFHYNNKTDWWRMKNKSREQGENQSHTIESETNINSYLTEIHTSTSISKINSPQLELAKYLKIACEKSELLAISLEHIDSTKSLYDLLYTINDSDDLLFLLYQIYMPLSILSEHFTHHDLHYGNVMIIKTPNNTYYDYEYELKDGTIITFKSPYMAKIIDYGRCFFEDADDGNSSKKIYETICYVRECLSSTSTSYWIPSLLYNTCGKDFGFLHKEFATKNSKCHDLRLLSFISDQLRYMKSPLLTEKGELTQLAILFQRLLYKDDDNTYFPPICTDEKLSHYMLVALGLYNKDKNYIYNVKDAHNVIKTFISSEKSKNNNFDKYKDQKSIGTYRIFEDLRGPYKFDPK</sequence>
<accession>A0A6C0H2V4</accession>
<dbReference type="EMBL" id="MN739859">
    <property type="protein sequence ID" value="QHT74882.1"/>
    <property type="molecule type" value="Genomic_DNA"/>
</dbReference>